<accession>A0A1W6N2B8</accession>
<dbReference type="EMBL" id="CP019949">
    <property type="protein sequence ID" value="ARN83965.1"/>
    <property type="molecule type" value="Genomic_DNA"/>
</dbReference>
<dbReference type="OrthoDB" id="9813719at2"/>
<dbReference type="Gene3D" id="1.10.3290.10">
    <property type="entry name" value="Fido-like domain"/>
    <property type="match status" value="1"/>
</dbReference>
<keyword evidence="2" id="KW-0548">Nucleotidyltransferase</keyword>
<dbReference type="PANTHER" id="PTHR39560:SF1">
    <property type="entry name" value="PROTEIN ADENYLYLTRANSFERASE FIC-RELATED"/>
    <property type="match status" value="1"/>
</dbReference>
<dbReference type="AlphaFoldDB" id="A0A1W6N2B8"/>
<dbReference type="EC" id="2.7.7.108" evidence="5"/>
<dbReference type="RefSeq" id="WP_085773986.1">
    <property type="nucleotide sequence ID" value="NZ_AP027150.1"/>
</dbReference>
<evidence type="ECO:0000256" key="6">
    <source>
        <dbReference type="ARBA" id="ARBA00047939"/>
    </source>
</evidence>
<proteinExistence type="predicted"/>
<dbReference type="Proteomes" id="UP000193978">
    <property type="component" value="Plasmid p1"/>
</dbReference>
<protein>
    <recommendedName>
        <fullName evidence="5">protein adenylyltransferase</fullName>
        <ecNumber evidence="5">2.7.7.108</ecNumber>
    </recommendedName>
</protein>
<dbReference type="SUPFAM" id="SSF140931">
    <property type="entry name" value="Fic-like"/>
    <property type="match status" value="1"/>
</dbReference>
<evidence type="ECO:0000256" key="3">
    <source>
        <dbReference type="ARBA" id="ARBA00022741"/>
    </source>
</evidence>
<evidence type="ECO:0000313" key="10">
    <source>
        <dbReference type="Proteomes" id="UP000193978"/>
    </source>
</evidence>
<name>A0A1W6N2B8_9HYPH</name>
<dbReference type="KEGG" id="mbry:B1812_22090"/>
<evidence type="ECO:0000256" key="5">
    <source>
        <dbReference type="ARBA" id="ARBA00034531"/>
    </source>
</evidence>
<keyword evidence="9" id="KW-0614">Plasmid</keyword>
<dbReference type="PROSITE" id="PS51459">
    <property type="entry name" value="FIDO"/>
    <property type="match status" value="1"/>
</dbReference>
<gene>
    <name evidence="9" type="ORF">B1812_22090</name>
</gene>
<comment type="catalytic activity">
    <reaction evidence="7">
        <text>L-tyrosyl-[protein] + ATP = O-(5'-adenylyl)-L-tyrosyl-[protein] + diphosphate</text>
        <dbReference type="Rhea" id="RHEA:54288"/>
        <dbReference type="Rhea" id="RHEA-COMP:10136"/>
        <dbReference type="Rhea" id="RHEA-COMP:13846"/>
        <dbReference type="ChEBI" id="CHEBI:30616"/>
        <dbReference type="ChEBI" id="CHEBI:33019"/>
        <dbReference type="ChEBI" id="CHEBI:46858"/>
        <dbReference type="ChEBI" id="CHEBI:83624"/>
        <dbReference type="EC" id="2.7.7.108"/>
    </reaction>
</comment>
<keyword evidence="10" id="KW-1185">Reference proteome</keyword>
<dbReference type="PANTHER" id="PTHR39560">
    <property type="entry name" value="PROTEIN ADENYLYLTRANSFERASE FIC-RELATED"/>
    <property type="match status" value="1"/>
</dbReference>
<dbReference type="Pfam" id="PF02661">
    <property type="entry name" value="Fic"/>
    <property type="match status" value="1"/>
</dbReference>
<dbReference type="GO" id="GO:0051302">
    <property type="term" value="P:regulation of cell division"/>
    <property type="evidence" value="ECO:0007669"/>
    <property type="project" value="TreeGrafter"/>
</dbReference>
<dbReference type="InterPro" id="IPR036597">
    <property type="entry name" value="Fido-like_dom_sf"/>
</dbReference>
<comment type="catalytic activity">
    <reaction evidence="6">
        <text>L-threonyl-[protein] + ATP = 3-O-(5'-adenylyl)-L-threonyl-[protein] + diphosphate</text>
        <dbReference type="Rhea" id="RHEA:54292"/>
        <dbReference type="Rhea" id="RHEA-COMP:11060"/>
        <dbReference type="Rhea" id="RHEA-COMP:13847"/>
        <dbReference type="ChEBI" id="CHEBI:30013"/>
        <dbReference type="ChEBI" id="CHEBI:30616"/>
        <dbReference type="ChEBI" id="CHEBI:33019"/>
        <dbReference type="ChEBI" id="CHEBI:138113"/>
        <dbReference type="EC" id="2.7.7.108"/>
    </reaction>
</comment>
<evidence type="ECO:0000256" key="2">
    <source>
        <dbReference type="ARBA" id="ARBA00022695"/>
    </source>
</evidence>
<dbReference type="GO" id="GO:0070733">
    <property type="term" value="F:AMPylase activity"/>
    <property type="evidence" value="ECO:0007669"/>
    <property type="project" value="UniProtKB-EC"/>
</dbReference>
<reference evidence="9 10" key="1">
    <citation type="submission" date="2017-02" db="EMBL/GenBank/DDBJ databases">
        <authorList>
            <person name="Peterson S.W."/>
        </authorList>
    </citation>
    <scope>NUCLEOTIDE SEQUENCE [LARGE SCALE GENOMIC DNA]</scope>
    <source>
        <strain evidence="9 10">S285</strain>
        <plasmid evidence="10">Plasmid p1</plasmid>
    </source>
</reference>
<evidence type="ECO:0000256" key="7">
    <source>
        <dbReference type="ARBA" id="ARBA00048696"/>
    </source>
</evidence>
<feature type="domain" description="Fido" evidence="8">
    <location>
        <begin position="54"/>
        <end position="194"/>
    </location>
</feature>
<evidence type="ECO:0000256" key="1">
    <source>
        <dbReference type="ARBA" id="ARBA00022679"/>
    </source>
</evidence>
<evidence type="ECO:0000256" key="4">
    <source>
        <dbReference type="ARBA" id="ARBA00022840"/>
    </source>
</evidence>
<keyword evidence="4" id="KW-0067">ATP-binding</keyword>
<dbReference type="GO" id="GO:0005524">
    <property type="term" value="F:ATP binding"/>
    <property type="evidence" value="ECO:0007669"/>
    <property type="project" value="UniProtKB-KW"/>
</dbReference>
<sequence>MTFGGYDAFDDPYCYKNTNVLKNKLGLRHPKLLESFELEMTTLRANEPLPRGNCDARHYRSVHYHLFQDVYRWAGKYRTVRTSKGGNPFCFPENIPATMDHLFAGLRESGALSTSDSNRFVCEIANFLAELNAIHAFREGNGRCQLAFVAVLGERAGFPFDFARVERETFLPAMIESYAGNLHPLTQELRRLLR</sequence>
<evidence type="ECO:0000259" key="8">
    <source>
        <dbReference type="PROSITE" id="PS51459"/>
    </source>
</evidence>
<dbReference type="InterPro" id="IPR003812">
    <property type="entry name" value="Fido"/>
</dbReference>
<geneLocation type="plasmid" evidence="9 10">
    <name>p1</name>
</geneLocation>
<organism evidence="9 10">
    <name type="scientific">Methylocystis bryophila</name>
    <dbReference type="NCBI Taxonomy" id="655015"/>
    <lineage>
        <taxon>Bacteria</taxon>
        <taxon>Pseudomonadati</taxon>
        <taxon>Pseudomonadota</taxon>
        <taxon>Alphaproteobacteria</taxon>
        <taxon>Hyphomicrobiales</taxon>
        <taxon>Methylocystaceae</taxon>
        <taxon>Methylocystis</taxon>
    </lineage>
</organism>
<evidence type="ECO:0000313" key="9">
    <source>
        <dbReference type="EMBL" id="ARN83965.1"/>
    </source>
</evidence>
<keyword evidence="3" id="KW-0547">Nucleotide-binding</keyword>
<keyword evidence="1 9" id="KW-0808">Transferase</keyword>